<protein>
    <submittedName>
        <fullName evidence="1">Uncharacterized protein</fullName>
    </submittedName>
</protein>
<name>A0AAE9HUR3_9NEIS</name>
<gene>
    <name evidence="1" type="ORF">LNQ82_01895</name>
</gene>
<dbReference type="AlphaFoldDB" id="A0AAE9HUR3"/>
<proteinExistence type="predicted"/>
<organism evidence="1 2">
    <name type="scientific">Conchiformibius steedae DSM 2580</name>
    <dbReference type="NCBI Taxonomy" id="1121352"/>
    <lineage>
        <taxon>Bacteria</taxon>
        <taxon>Pseudomonadati</taxon>
        <taxon>Pseudomonadota</taxon>
        <taxon>Betaproteobacteria</taxon>
        <taxon>Neisseriales</taxon>
        <taxon>Neisseriaceae</taxon>
        <taxon>Conchiformibius</taxon>
    </lineage>
</organism>
<accession>A0AAE9HUR3</accession>
<reference evidence="1" key="1">
    <citation type="submission" date="2022-05" db="EMBL/GenBank/DDBJ databases">
        <title>Alysiella filiformis genome sequencing.</title>
        <authorList>
            <person name="Viehboeck T."/>
        </authorList>
    </citation>
    <scope>NUCLEOTIDE SEQUENCE</scope>
    <source>
        <strain evidence="1">DSM 2580</strain>
    </source>
</reference>
<dbReference type="Proteomes" id="UP001056819">
    <property type="component" value="Chromosome"/>
</dbReference>
<dbReference type="RefSeq" id="WP_027021804.1">
    <property type="nucleotide sequence ID" value="NZ_CP097501.1"/>
</dbReference>
<sequence length="114" mass="12904">MLNNKKKRKKKKMKRGKQSILFLTKFRQKLFGCHGSSIGDELPPKGSAQFIGRIEELPPKGSAQFIGRIEELPPKESAQFIGRIDELLANQCNFSDGEKCLISSQVYKNKYGTE</sequence>
<dbReference type="EMBL" id="CP097501">
    <property type="protein sequence ID" value="URD67939.1"/>
    <property type="molecule type" value="Genomic_DNA"/>
</dbReference>
<evidence type="ECO:0000313" key="1">
    <source>
        <dbReference type="EMBL" id="URD67939.1"/>
    </source>
</evidence>
<evidence type="ECO:0000313" key="2">
    <source>
        <dbReference type="Proteomes" id="UP001056819"/>
    </source>
</evidence>